<organism evidence="1">
    <name type="scientific">hydrothermal vent metagenome</name>
    <dbReference type="NCBI Taxonomy" id="652676"/>
    <lineage>
        <taxon>unclassified sequences</taxon>
        <taxon>metagenomes</taxon>
        <taxon>ecological metagenomes</taxon>
    </lineage>
</organism>
<reference evidence="1" key="1">
    <citation type="submission" date="2018-06" db="EMBL/GenBank/DDBJ databases">
        <authorList>
            <person name="Zhirakovskaya E."/>
        </authorList>
    </citation>
    <scope>NUCLEOTIDE SEQUENCE</scope>
</reference>
<protein>
    <submittedName>
        <fullName evidence="1">Uncharacterized protein</fullName>
    </submittedName>
</protein>
<dbReference type="EMBL" id="UOFP01000134">
    <property type="protein sequence ID" value="VAW86332.1"/>
    <property type="molecule type" value="Genomic_DNA"/>
</dbReference>
<dbReference type="AlphaFoldDB" id="A0A3B0ZFY4"/>
<sequence>MLFFVSSAGLSATQQEKGVERITLQKTDVIGSQELPRIVSIISWKKTRPTDLPLLHKQLEVDFNPIDEKEFSREVAYRQQMIGQSGLNGIENH</sequence>
<proteinExistence type="predicted"/>
<accession>A0A3B0ZFY4</accession>
<gene>
    <name evidence="1" type="ORF">MNBD_GAMMA18-1817</name>
</gene>
<name>A0A3B0ZFY4_9ZZZZ</name>
<evidence type="ECO:0000313" key="1">
    <source>
        <dbReference type="EMBL" id="VAW86332.1"/>
    </source>
</evidence>